<reference evidence="1 2" key="1">
    <citation type="journal article" date="2020" name="Harmful Algae">
        <title>Molecular and morphological characterization of a novel dihydroanatoxin-a producing Microcoleus species (cyanobacteria) from the Russian River, California, USA.</title>
        <authorList>
            <person name="Conklin K.Y."/>
            <person name="Stancheva R."/>
            <person name="Otten T.G."/>
            <person name="Fadness R."/>
            <person name="Boyer G.L."/>
            <person name="Read B."/>
            <person name="Zhang X."/>
            <person name="Sheath R.G."/>
        </authorList>
    </citation>
    <scope>NUCLEOTIDE SEQUENCE [LARGE SCALE GENOMIC DNA]</scope>
    <source>
        <strain evidence="1 2">PTRS2</strain>
    </source>
</reference>
<evidence type="ECO:0008006" key="3">
    <source>
        <dbReference type="Google" id="ProtNLM"/>
    </source>
</evidence>
<dbReference type="EMBL" id="JBBLXS010000506">
    <property type="protein sequence ID" value="MEK0188070.1"/>
    <property type="molecule type" value="Genomic_DNA"/>
</dbReference>
<organism evidence="1 2">
    <name type="scientific">Microcoleus anatoxicus PTRS2</name>
    <dbReference type="NCBI Taxonomy" id="2705321"/>
    <lineage>
        <taxon>Bacteria</taxon>
        <taxon>Bacillati</taxon>
        <taxon>Cyanobacteriota</taxon>
        <taxon>Cyanophyceae</taxon>
        <taxon>Oscillatoriophycideae</taxon>
        <taxon>Oscillatoriales</taxon>
        <taxon>Microcoleaceae</taxon>
        <taxon>Microcoleus</taxon>
        <taxon>Microcoleus anatoxicus</taxon>
    </lineage>
</organism>
<evidence type="ECO:0000313" key="1">
    <source>
        <dbReference type="EMBL" id="MEK0188070.1"/>
    </source>
</evidence>
<accession>A0ABU8YUC6</accession>
<comment type="caution">
    <text evidence="1">The sequence shown here is derived from an EMBL/GenBank/DDBJ whole genome shotgun (WGS) entry which is preliminary data.</text>
</comment>
<gene>
    <name evidence="1" type="ORF">WMG39_24990</name>
</gene>
<proteinExistence type="predicted"/>
<protein>
    <recommendedName>
        <fullName evidence="3">DUF433 domain-containing protein</fullName>
    </recommendedName>
</protein>
<evidence type="ECO:0000313" key="2">
    <source>
        <dbReference type="Proteomes" id="UP001384579"/>
    </source>
</evidence>
<dbReference type="Proteomes" id="UP001384579">
    <property type="component" value="Unassembled WGS sequence"/>
</dbReference>
<dbReference type="Gene3D" id="1.10.10.10">
    <property type="entry name" value="Winged helix-like DNA-binding domain superfamily/Winged helix DNA-binding domain"/>
    <property type="match status" value="1"/>
</dbReference>
<dbReference type="InterPro" id="IPR036388">
    <property type="entry name" value="WH-like_DNA-bd_sf"/>
</dbReference>
<keyword evidence="2" id="KW-1185">Reference proteome</keyword>
<dbReference type="RefSeq" id="WP_340524873.1">
    <property type="nucleotide sequence ID" value="NZ_JBBLXS010000506.1"/>
</dbReference>
<name>A0ABU8YUC6_9CYAN</name>
<sequence length="129" mass="14875">MSLQQLKEKACQLSVSDRLALLSAIVQSLQTTPGIENWQYLVARPYAWRKQLYIKGRKLLASTICRDMTTNQMSPEQAAENWDLPLSAIYEAIDYCENHQELLKLEADEERYRLEAKGVELEPTNKEAE</sequence>